<dbReference type="GO" id="GO:0003677">
    <property type="term" value="F:DNA binding"/>
    <property type="evidence" value="ECO:0007669"/>
    <property type="project" value="TreeGrafter"/>
</dbReference>
<dbReference type="AlphaFoldDB" id="A0A7S0BR30"/>
<dbReference type="InterPro" id="IPR014729">
    <property type="entry name" value="Rossmann-like_a/b/a_fold"/>
</dbReference>
<proteinExistence type="predicted"/>
<protein>
    <recommendedName>
        <fullName evidence="1">Photolyase/cryptochrome alpha/beta domain-containing protein</fullName>
    </recommendedName>
</protein>
<organism evidence="2">
    <name type="scientific">Rhodosorus marinus</name>
    <dbReference type="NCBI Taxonomy" id="101924"/>
    <lineage>
        <taxon>Eukaryota</taxon>
        <taxon>Rhodophyta</taxon>
        <taxon>Stylonematophyceae</taxon>
        <taxon>Stylonematales</taxon>
        <taxon>Stylonemataceae</taxon>
        <taxon>Rhodosorus</taxon>
    </lineage>
</organism>
<evidence type="ECO:0000313" key="2">
    <source>
        <dbReference type="EMBL" id="CAD8400705.1"/>
    </source>
</evidence>
<dbReference type="PANTHER" id="PTHR11455">
    <property type="entry name" value="CRYPTOCHROME"/>
    <property type="match status" value="1"/>
</dbReference>
<name>A0A7S0BR30_9RHOD</name>
<dbReference type="Gene3D" id="1.25.40.80">
    <property type="match status" value="1"/>
</dbReference>
<dbReference type="GO" id="GO:0003904">
    <property type="term" value="F:deoxyribodipyrimidine photo-lyase activity"/>
    <property type="evidence" value="ECO:0007669"/>
    <property type="project" value="TreeGrafter"/>
</dbReference>
<reference evidence="2" key="1">
    <citation type="submission" date="2021-01" db="EMBL/GenBank/DDBJ databases">
        <authorList>
            <person name="Corre E."/>
            <person name="Pelletier E."/>
            <person name="Niang G."/>
            <person name="Scheremetjew M."/>
            <person name="Finn R."/>
            <person name="Kale V."/>
            <person name="Holt S."/>
            <person name="Cochrane G."/>
            <person name="Meng A."/>
            <person name="Brown T."/>
            <person name="Cohen L."/>
        </authorList>
    </citation>
    <scope>NUCLEOTIDE SEQUENCE</scope>
    <source>
        <strain evidence="2">UTEX LB 2760</strain>
    </source>
</reference>
<dbReference type="SUPFAM" id="SSF52425">
    <property type="entry name" value="Cryptochrome/photolyase, N-terminal domain"/>
    <property type="match status" value="1"/>
</dbReference>
<evidence type="ECO:0000259" key="1">
    <source>
        <dbReference type="PROSITE" id="PS51645"/>
    </source>
</evidence>
<feature type="domain" description="Photolyase/cryptochrome alpha/beta" evidence="1">
    <location>
        <begin position="67"/>
        <end position="191"/>
    </location>
</feature>
<gene>
    <name evidence="2" type="ORF">RMAR0315_LOCUS10701</name>
</gene>
<dbReference type="InterPro" id="IPR006050">
    <property type="entry name" value="DNA_photolyase_N"/>
</dbReference>
<dbReference type="Gene3D" id="3.40.50.620">
    <property type="entry name" value="HUPs"/>
    <property type="match status" value="1"/>
</dbReference>
<accession>A0A7S0BR30</accession>
<dbReference type="PROSITE" id="PS51645">
    <property type="entry name" value="PHR_CRY_ALPHA_BETA"/>
    <property type="match status" value="1"/>
</dbReference>
<dbReference type="InterPro" id="IPR036155">
    <property type="entry name" value="Crypto/Photolyase_N_sf"/>
</dbReference>
<dbReference type="Pfam" id="PF00875">
    <property type="entry name" value="DNA_photolyase"/>
    <property type="match status" value="1"/>
</dbReference>
<dbReference type="EMBL" id="HBEK01019630">
    <property type="protein sequence ID" value="CAD8400705.1"/>
    <property type="molecule type" value="Transcribed_RNA"/>
</dbReference>
<sequence length="363" mass="40935">MEGFVLNSGIETIVKGQSSRTTASRSLVVSSSGARVTSVDLSKCLQNERARDARSVFPKALGGKRFCTAVVWLRDELRLDDNVALDRAYGDATNLIVVVIYGHDRMHWRAANFMRDSLSDLRESLRSQGSDLILRRGNPVEILPDFCKQTNAEALYYYRGNNQRKMKLADDVGAKMEDLGVRCFYDFEDTLYDFKIIKLSVSELPEDCHAFTERMKDVEVPPPRERPKRIPPCPRNLDKGLLPETQDLAFPESNNKFSVRHIPTGGETTALARLKQFVLGKTKKTPPEGGAQQDIEFGAFNAYIALGCISPRRIYENVMKDVSKASMRRYCTCFDLQLADFLTFLELKRLKHPKPLCASPAPV</sequence>
<dbReference type="GO" id="GO:0071949">
    <property type="term" value="F:FAD binding"/>
    <property type="evidence" value="ECO:0007669"/>
    <property type="project" value="TreeGrafter"/>
</dbReference>
<dbReference type="InterPro" id="IPR002081">
    <property type="entry name" value="Cryptochrome/DNA_photolyase_1"/>
</dbReference>